<sequence>MAPAPPHIAGPSSFCSTTHPSALHSVPQRFMWVNGTGETKTVAVPALYVVGEAPPSLRLVLSPEATPCHGARSRAAEPACMTAPPSLATCSNSPYGVAVHNGVGGGCVSGDRVALGTRHQPKGSGDRTSFQSGRCAERVEGDQGRRGLGLEPCHEVKRQGGEQQTDGASRSPDAHSRLVRVDLSSRSAYTPVTGEPPRAANVVPAFSTHAFGERDRTAHSSGDNRVLESRRRHGDRECRESGASEIRESARNGVIRPESGGLSLGAREQPLVFRKHVMSPREHPSTALDGNKYYTWVGALHTAHDRRLSPGADPKPGSHVHKKVAPACGPEERGSASPPEPAGRGTESLGGHRARTHGTSGEQRLLEFRAGDVKGSGRRRVRVQSDSEVANKLKEQLVEAVPGRVAVWVRQGQRLRTPRDGRLGEDRLQGKSGPTTPILVYTYVLRYLPVEALQNVIVDNRSLVLASAVRQKPRFSHPRIISPGGAQTGGQIPSSQTLGASPLTGSYRGVSYRAHSPLFRRRDPHMKATEVFTEERHSVLSPIPTPHYTASSSLPRLREPQLPPCPVHSSAVSATSGEIVVRDTGLGETTRGSLDAARGLWSQPLWSCCFASTSTPRAAAADTRIRRQIPPSLLASARGSVASAPQQLQGILVTVSQRATEEFEPSVRVRGVLLPSGSRRERDTSSAHADERGSARSLLAKRGSEQALGTRIATSCETPHFSEVREGGPLLKSNEGNLSWREKQDSFSGKDDVTGGCPLTARRSVSESPRARSNVTVAEECKRFQSSDSFCPTHLFETSSVTRGNSDWLPPLLDSRLLRPEGTDSSAVPLPQRHVEYFYLDRNSAVPKHGDESPALVSARDSLKEGTSGSTGRGAVALLSQDVSNVEGSVTPGSSEDARASGFPGQAGAGAGMLRKRSSQGTVSEKGGDEKVRTGGLEKIDKEKMSLCRRRATCEIYSIEDEIASDRASLPSSRTSEDNPSAAASRGAGPVKSEREQTGDVSSPARAVCPPGASGRAESRAHKAENCATLPPNENDVEEWLLISGASLSMVLGSIPVDRDDTASRNSSRQIPSSRESAIPQDNDRGEQWVQSLDDGEREKGDTEEDTPVLEQPAADDAKEDSHAERVSASEAARTGVQEGSESPDEKTEKMEIPSEKVETVSAVEEHLLATEPPPSAPSSFLAETGPGTREAGQIDSVVRALQERERVADPTEDVSQTNKEMPCREVPGDSSSGMEAERQGQVPKLRKVQTGSKTSIHSKKKPAELQKLEEEEEESTSVTETPSVKALTKKWSRGMSGNGGQVRRRCSSHLASPRARGHERIGSIDVSDEGVAGVYARFGNVAERYLQNLKKSSSVLSTDETSALASPRAGGAPLPSPRVGRTTSSSEANNSEQEERSRQRYAKADDDSDAASRQGEQRHQTNGVTSDASRESIALH</sequence>
<feature type="compositionally biased region" description="Basic and acidic residues" evidence="1">
    <location>
        <begin position="1394"/>
        <end position="1406"/>
    </location>
</feature>
<feature type="compositionally biased region" description="Basic and acidic residues" evidence="1">
    <location>
        <begin position="1144"/>
        <end position="1169"/>
    </location>
</feature>
<feature type="compositionally biased region" description="Basic and acidic residues" evidence="1">
    <location>
        <begin position="741"/>
        <end position="753"/>
    </location>
</feature>
<evidence type="ECO:0000256" key="1">
    <source>
        <dbReference type="SAM" id="MobiDB-lite"/>
    </source>
</evidence>
<feature type="compositionally biased region" description="Basic and acidic residues" evidence="1">
    <location>
        <begin position="1116"/>
        <end position="1128"/>
    </location>
</feature>
<protein>
    <submittedName>
        <fullName evidence="2">Uncharacterized protein</fullName>
    </submittedName>
</protein>
<feature type="region of interest" description="Disordered" evidence="1">
    <location>
        <begin position="886"/>
        <end position="935"/>
    </location>
</feature>
<evidence type="ECO:0000313" key="2">
    <source>
        <dbReference type="EMBL" id="PHJ24536.1"/>
    </source>
</evidence>
<feature type="region of interest" description="Disordered" evidence="1">
    <location>
        <begin position="674"/>
        <end position="706"/>
    </location>
</feature>
<feature type="region of interest" description="Disordered" evidence="1">
    <location>
        <begin position="847"/>
        <end position="873"/>
    </location>
</feature>
<dbReference type="RefSeq" id="XP_067926209.1">
    <property type="nucleotide sequence ID" value="XM_068061812.1"/>
</dbReference>
<feature type="compositionally biased region" description="Polar residues" evidence="1">
    <location>
        <begin position="489"/>
        <end position="499"/>
    </location>
</feature>
<feature type="region of interest" description="Disordered" evidence="1">
    <location>
        <begin position="476"/>
        <end position="500"/>
    </location>
</feature>
<gene>
    <name evidence="2" type="ORF">CSUI_001607</name>
</gene>
<feature type="region of interest" description="Disordered" evidence="1">
    <location>
        <begin position="306"/>
        <end position="369"/>
    </location>
</feature>
<comment type="caution">
    <text evidence="2">The sequence shown here is derived from an EMBL/GenBank/DDBJ whole genome shotgun (WGS) entry which is preliminary data.</text>
</comment>
<reference evidence="2 3" key="1">
    <citation type="journal article" date="2017" name="Int. J. Parasitol.">
        <title>The genome of the protozoan parasite Cystoisospora suis and a reverse vaccinology approach to identify vaccine candidates.</title>
        <authorList>
            <person name="Palmieri N."/>
            <person name="Shrestha A."/>
            <person name="Ruttkowski B."/>
            <person name="Beck T."/>
            <person name="Vogl C."/>
            <person name="Tomley F."/>
            <person name="Blake D.P."/>
            <person name="Joachim A."/>
        </authorList>
    </citation>
    <scope>NUCLEOTIDE SEQUENCE [LARGE SCALE GENOMIC DNA]</scope>
    <source>
        <strain evidence="2 3">Wien I</strain>
    </source>
</reference>
<feature type="compositionally biased region" description="Basic and acidic residues" evidence="1">
    <location>
        <begin position="135"/>
        <end position="145"/>
    </location>
</feature>
<feature type="compositionally biased region" description="Polar residues" evidence="1">
    <location>
        <begin position="1064"/>
        <end position="1076"/>
    </location>
</feature>
<dbReference type="OrthoDB" id="10396263at2759"/>
<dbReference type="VEuPathDB" id="ToxoDB:CSUI_001607"/>
<feature type="region of interest" description="Disordered" evidence="1">
    <location>
        <begin position="115"/>
        <end position="177"/>
    </location>
</feature>
<feature type="compositionally biased region" description="Basic and acidic residues" evidence="1">
    <location>
        <begin position="678"/>
        <end position="694"/>
    </location>
</feature>
<feature type="compositionally biased region" description="Basic and acidic residues" evidence="1">
    <location>
        <begin position="926"/>
        <end position="935"/>
    </location>
</feature>
<feature type="compositionally biased region" description="Polar residues" evidence="1">
    <location>
        <begin position="1353"/>
        <end position="1365"/>
    </location>
</feature>
<feature type="compositionally biased region" description="Basic and acidic residues" evidence="1">
    <location>
        <begin position="225"/>
        <end position="245"/>
    </location>
</feature>
<organism evidence="2 3">
    <name type="scientific">Cystoisospora suis</name>
    <dbReference type="NCBI Taxonomy" id="483139"/>
    <lineage>
        <taxon>Eukaryota</taxon>
        <taxon>Sar</taxon>
        <taxon>Alveolata</taxon>
        <taxon>Apicomplexa</taxon>
        <taxon>Conoidasida</taxon>
        <taxon>Coccidia</taxon>
        <taxon>Eucoccidiorida</taxon>
        <taxon>Eimeriorina</taxon>
        <taxon>Sarcocystidae</taxon>
        <taxon>Cystoisospora</taxon>
    </lineage>
</organism>
<proteinExistence type="predicted"/>
<keyword evidence="3" id="KW-1185">Reference proteome</keyword>
<dbReference type="GeneID" id="94425023"/>
<name>A0A2C6LCB8_9APIC</name>
<feature type="region of interest" description="Disordered" evidence="1">
    <location>
        <begin position="741"/>
        <end position="771"/>
    </location>
</feature>
<feature type="region of interest" description="Disordered" evidence="1">
    <location>
        <begin position="211"/>
        <end position="245"/>
    </location>
</feature>
<feature type="region of interest" description="Disordered" evidence="1">
    <location>
        <begin position="1353"/>
        <end position="1437"/>
    </location>
</feature>
<evidence type="ECO:0000313" key="3">
    <source>
        <dbReference type="Proteomes" id="UP000221165"/>
    </source>
</evidence>
<dbReference type="Proteomes" id="UP000221165">
    <property type="component" value="Unassembled WGS sequence"/>
</dbReference>
<dbReference type="EMBL" id="MIGC01000653">
    <property type="protein sequence ID" value="PHJ24536.1"/>
    <property type="molecule type" value="Genomic_DNA"/>
</dbReference>
<feature type="region of interest" description="Disordered" evidence="1">
    <location>
        <begin position="967"/>
        <end position="1033"/>
    </location>
</feature>
<feature type="region of interest" description="Disordered" evidence="1">
    <location>
        <begin position="1056"/>
        <end position="1330"/>
    </location>
</feature>
<accession>A0A2C6LCB8</accession>